<dbReference type="RefSeq" id="XP_018939139.1">
    <property type="nucleotide sequence ID" value="XM_019083594.2"/>
</dbReference>
<dbReference type="OMA" id="TRHGWQD"/>
<protein>
    <submittedName>
        <fullName evidence="10 12">TIR domain-containing adapter molecule 1-like</fullName>
    </submittedName>
</protein>
<evidence type="ECO:0000256" key="6">
    <source>
        <dbReference type="ARBA" id="ARBA00023198"/>
    </source>
</evidence>
<keyword evidence="3" id="KW-0597">Phosphoprotein</keyword>
<dbReference type="GO" id="GO:0045087">
    <property type="term" value="P:innate immune response"/>
    <property type="evidence" value="ECO:0007669"/>
    <property type="project" value="UniProtKB-KW"/>
</dbReference>
<accession>A0A8C1L640</accession>
<dbReference type="Proteomes" id="UP000694427">
    <property type="component" value="Unplaced"/>
</dbReference>
<feature type="coiled-coil region" evidence="7">
    <location>
        <begin position="472"/>
        <end position="511"/>
    </location>
</feature>
<evidence type="ECO:0000256" key="3">
    <source>
        <dbReference type="ARBA" id="ARBA00022553"/>
    </source>
</evidence>
<feature type="compositionally biased region" description="Polar residues" evidence="8">
    <location>
        <begin position="206"/>
        <end position="227"/>
    </location>
</feature>
<dbReference type="RefSeq" id="XP_018939138.1">
    <property type="nucleotide sequence ID" value="XM_019083593.2"/>
</dbReference>
<organism evidence="10 11">
    <name type="scientific">Cyprinus carpio</name>
    <name type="common">Common carp</name>
    <dbReference type="NCBI Taxonomy" id="7962"/>
    <lineage>
        <taxon>Eukaryota</taxon>
        <taxon>Metazoa</taxon>
        <taxon>Chordata</taxon>
        <taxon>Craniata</taxon>
        <taxon>Vertebrata</taxon>
        <taxon>Euteleostomi</taxon>
        <taxon>Actinopterygii</taxon>
        <taxon>Neopterygii</taxon>
        <taxon>Teleostei</taxon>
        <taxon>Ostariophysi</taxon>
        <taxon>Cypriniformes</taxon>
        <taxon>Cyprinidae</taxon>
        <taxon>Cyprininae</taxon>
        <taxon>Cyprinus</taxon>
    </lineage>
</organism>
<feature type="compositionally biased region" description="Polar residues" evidence="8">
    <location>
        <begin position="235"/>
        <end position="251"/>
    </location>
</feature>
<dbReference type="InterPro" id="IPR040886">
    <property type="entry name" value="TRIF_N"/>
</dbReference>
<reference evidence="10" key="2">
    <citation type="submission" date="2025-05" db="UniProtKB">
        <authorList>
            <consortium name="Ensembl"/>
        </authorList>
    </citation>
    <scope>IDENTIFICATION</scope>
</reference>
<reference evidence="12 13" key="1">
    <citation type="submission" date="2025-04" db="UniProtKB">
        <authorList>
            <consortium name="RefSeq"/>
        </authorList>
    </citation>
    <scope>IDENTIFICATION</scope>
    <source>
        <tissue evidence="12 13">Muscle</tissue>
    </source>
</reference>
<feature type="domain" description="TIR" evidence="9">
    <location>
        <begin position="320"/>
        <end position="453"/>
    </location>
</feature>
<dbReference type="GO" id="GO:0032481">
    <property type="term" value="P:positive regulation of type I interferon production"/>
    <property type="evidence" value="ECO:0007669"/>
    <property type="project" value="TreeGrafter"/>
</dbReference>
<dbReference type="Ensembl" id="ENSCCRT00010061735.1">
    <property type="protein sequence ID" value="ENSCCRP00010056330.1"/>
    <property type="gene ID" value="ENSCCRG00010023884.1"/>
</dbReference>
<dbReference type="GO" id="GO:0006954">
    <property type="term" value="P:inflammatory response"/>
    <property type="evidence" value="ECO:0007669"/>
    <property type="project" value="UniProtKB-KW"/>
</dbReference>
<evidence type="ECO:0000256" key="8">
    <source>
        <dbReference type="SAM" id="MobiDB-lite"/>
    </source>
</evidence>
<evidence type="ECO:0000256" key="4">
    <source>
        <dbReference type="ARBA" id="ARBA00022588"/>
    </source>
</evidence>
<evidence type="ECO:0000313" key="13">
    <source>
        <dbReference type="RefSeq" id="XP_018939139.1"/>
    </source>
</evidence>
<evidence type="ECO:0000256" key="1">
    <source>
        <dbReference type="ARBA" id="ARBA00004496"/>
    </source>
</evidence>
<dbReference type="InterPro" id="IPR046946">
    <property type="entry name" value="TCAM1/2"/>
</dbReference>
<keyword evidence="11" id="KW-1185">Reference proteome</keyword>
<feature type="compositionally biased region" description="Polar residues" evidence="8">
    <location>
        <begin position="265"/>
        <end position="283"/>
    </location>
</feature>
<evidence type="ECO:0000259" key="9">
    <source>
        <dbReference type="PROSITE" id="PS50104"/>
    </source>
</evidence>
<evidence type="ECO:0000256" key="2">
    <source>
        <dbReference type="ARBA" id="ARBA00022490"/>
    </source>
</evidence>
<dbReference type="GO" id="GO:0035666">
    <property type="term" value="P:TRIF-dependent toll-like receptor signaling pathway"/>
    <property type="evidence" value="ECO:0007669"/>
    <property type="project" value="InterPro"/>
</dbReference>
<gene>
    <name evidence="10 12 13" type="primary">LOC109066568</name>
</gene>
<comment type="subcellular location">
    <subcellularLocation>
        <location evidence="1">Cytoplasm</location>
    </subcellularLocation>
</comment>
<name>A0A8C1L640_CYPCA</name>
<evidence type="ECO:0000313" key="12">
    <source>
        <dbReference type="RefSeq" id="XP_018939138.1"/>
    </source>
</evidence>
<evidence type="ECO:0000256" key="7">
    <source>
        <dbReference type="SAM" id="Coils"/>
    </source>
</evidence>
<keyword evidence="5" id="KW-0391">Immunity</keyword>
<keyword evidence="2" id="KW-0963">Cytoplasm</keyword>
<dbReference type="InterPro" id="IPR000157">
    <property type="entry name" value="TIR_dom"/>
</dbReference>
<proteinExistence type="predicted"/>
<dbReference type="OrthoDB" id="62956at2759"/>
<dbReference type="AlphaFoldDB" id="A0A8C1L640"/>
<sequence>MADGGVELMDQGFVNLSKAFEILSQAGQERWVSLMLKMDRGRAEELVNAMCLILLKRIGDAHAKLTANSDSSIGKYLAEMVKMHGERVNSSHIGGFKSTDANTLLDIARIFAVLVQERLCDKSLRDQAYREALVSSRTAGLLSLDVEEEVKQVCGPDIINESNSELPTEAYNLTSLEQNESPPSSQQSSSLYSLEISLPAAKESSMEQSKPMSLRTPTDSETATSQDQPRHHLNKPTNICAKNQLPTAEVNSETKSKQCLDDNESSQLVTSKNTNLDFSSTPNDGEKLRAQPLSATDHKPTTQPDSFRSPEPSQSDVEETFYDFVILHEAEDADEAQRLRDKLESIIRGVGATFSDEFAQPGKSTLRCMEDAIENSAFTLLLLTQNFNSNLGATSADSAIVNSLENHHKMNSVIPLLPRKNCLSRKSFPLVLKTKVALDESSRMFERNAQKAIAPEKVAFQKTIWTNKQRCKKLVEEQKRQQEENAIKAELRQAEEKLARLRLASGMQQNNMFCAASAPMHPPPPHGPMHSQHGAWQQQQQQQPSCIHIENAQNVMIGNHSTMNIDHAKNSPNEFDS</sequence>
<dbReference type="Proteomes" id="UP001155660">
    <property type="component" value="Chromosome A22"/>
</dbReference>
<evidence type="ECO:0000256" key="5">
    <source>
        <dbReference type="ARBA" id="ARBA00022859"/>
    </source>
</evidence>
<evidence type="ECO:0000313" key="10">
    <source>
        <dbReference type="Ensembl" id="ENSCCRP00010056330.1"/>
    </source>
</evidence>
<dbReference type="SUPFAM" id="SSF52200">
    <property type="entry name" value="Toll/Interleukin receptor TIR domain"/>
    <property type="match status" value="1"/>
</dbReference>
<dbReference type="PANTHER" id="PTHR47230">
    <property type="entry name" value="TIR DOMAIN-CONTAINING ADAPTER MOLECULE 1"/>
    <property type="match status" value="1"/>
</dbReference>
<dbReference type="PROSITE" id="PS50104">
    <property type="entry name" value="TIR"/>
    <property type="match status" value="1"/>
</dbReference>
<keyword evidence="4" id="KW-0399">Innate immunity</keyword>
<keyword evidence="6" id="KW-0395">Inflammatory response</keyword>
<dbReference type="InterPro" id="IPR035897">
    <property type="entry name" value="Toll_tir_struct_dom_sf"/>
</dbReference>
<dbReference type="GO" id="GO:0043123">
    <property type="term" value="P:positive regulation of canonical NF-kappaB signal transduction"/>
    <property type="evidence" value="ECO:0007669"/>
    <property type="project" value="TreeGrafter"/>
</dbReference>
<dbReference type="Pfam" id="PF17798">
    <property type="entry name" value="TRIF-NTD"/>
    <property type="match status" value="1"/>
</dbReference>
<dbReference type="Gene3D" id="3.40.50.10140">
    <property type="entry name" value="Toll/interleukin-1 receptor homology (TIR) domain"/>
    <property type="match status" value="1"/>
</dbReference>
<evidence type="ECO:0000313" key="11">
    <source>
        <dbReference type="Proteomes" id="UP000694427"/>
    </source>
</evidence>
<dbReference type="GO" id="GO:0005768">
    <property type="term" value="C:endosome"/>
    <property type="evidence" value="ECO:0007669"/>
    <property type="project" value="TreeGrafter"/>
</dbReference>
<dbReference type="GeneID" id="109066568"/>
<dbReference type="Gene3D" id="1.25.40.780">
    <property type="match status" value="1"/>
</dbReference>
<keyword evidence="7" id="KW-0175">Coiled coil</keyword>
<feature type="region of interest" description="Disordered" evidence="8">
    <location>
        <begin position="201"/>
        <end position="315"/>
    </location>
</feature>
<dbReference type="GO" id="GO:0035591">
    <property type="term" value="F:signaling adaptor activity"/>
    <property type="evidence" value="ECO:0007669"/>
    <property type="project" value="TreeGrafter"/>
</dbReference>
<dbReference type="PANTHER" id="PTHR47230:SF1">
    <property type="entry name" value="TIR DOMAIN-CONTAINING ADAPTER MOLECULE 1"/>
    <property type="match status" value="1"/>
</dbReference>
<dbReference type="Pfam" id="PF13676">
    <property type="entry name" value="TIR_2"/>
    <property type="match status" value="1"/>
</dbReference>
<dbReference type="KEGG" id="ccar:109066568"/>
<feature type="compositionally biased region" description="Polar residues" evidence="8">
    <location>
        <begin position="301"/>
        <end position="315"/>
    </location>
</feature>